<protein>
    <submittedName>
        <fullName evidence="3">52 kDa repressor of the inhibitor of the protein kinase-like</fullName>
    </submittedName>
</protein>
<dbReference type="Proteomes" id="UP001652625">
    <property type="component" value="Chromosome 08"/>
</dbReference>
<evidence type="ECO:0000313" key="3">
    <source>
        <dbReference type="RefSeq" id="XP_065658840.1"/>
    </source>
</evidence>
<dbReference type="Pfam" id="PF14291">
    <property type="entry name" value="DUF4371"/>
    <property type="match status" value="1"/>
</dbReference>
<dbReference type="InterPro" id="IPR012337">
    <property type="entry name" value="RNaseH-like_sf"/>
</dbReference>
<evidence type="ECO:0000313" key="2">
    <source>
        <dbReference type="Proteomes" id="UP001652625"/>
    </source>
</evidence>
<accession>A0ABM4CB01</accession>
<dbReference type="PANTHER" id="PTHR45749:SF21">
    <property type="entry name" value="DUF4371 DOMAIN-CONTAINING PROTEIN"/>
    <property type="match status" value="1"/>
</dbReference>
<dbReference type="SUPFAM" id="SSF53098">
    <property type="entry name" value="Ribonuclease H-like"/>
    <property type="match status" value="1"/>
</dbReference>
<name>A0ABM4CB01_HYDVU</name>
<dbReference type="InterPro" id="IPR025398">
    <property type="entry name" value="DUF4371"/>
</dbReference>
<organism evidence="2 3">
    <name type="scientific">Hydra vulgaris</name>
    <name type="common">Hydra</name>
    <name type="synonym">Hydra attenuata</name>
    <dbReference type="NCBI Taxonomy" id="6087"/>
    <lineage>
        <taxon>Eukaryota</taxon>
        <taxon>Metazoa</taxon>
        <taxon>Cnidaria</taxon>
        <taxon>Hydrozoa</taxon>
        <taxon>Hydroidolina</taxon>
        <taxon>Anthoathecata</taxon>
        <taxon>Aplanulata</taxon>
        <taxon>Hydridae</taxon>
        <taxon>Hydra</taxon>
    </lineage>
</organism>
<feature type="domain" description="DUF4371" evidence="1">
    <location>
        <begin position="68"/>
        <end position="244"/>
    </location>
</feature>
<sequence length="444" mass="51052">MTTLVQKKMAENEKQRKIKKGKIFHLYLIMLDYCAFTSQSSGVDFIFNKSPRELAIRENYEQEFNRKAVGISIDVDRTLGRQGLAFRSHKEKENKSQDGNFYQMFPLVSRHNAIIKRWLSDKNMRTHHVTYLGCQSQNEFVDLLAAETRKTIIQEVSKSELFSVMADTTPDISNKDQLAVCIRYIDSNGKANERLHNVIESTTKTGYEIAKYIYNCQVRHKINTDNVAFQSYNFASNMSGHIKGAQHCFTEFVGHAVPYIQCQAHQLSTFLEHSYDASPVIGEFINVLKNIYVFFSSSTKRFKDLTDRMIEIEGSLQLRNLSKIRWTARAESIKSVWTSLNPIVDTLKDITTSNKFNSLTKTKALGLKKNILSFDFFVSLMFMKNIMSNLKYLTEHLETKELNICDAIVLIKTIVSYLANLRSDSDNMNNLIESSKKSCSIVWS</sequence>
<dbReference type="RefSeq" id="XP_065658840.1">
    <property type="nucleotide sequence ID" value="XM_065802768.1"/>
</dbReference>
<dbReference type="PANTHER" id="PTHR45749">
    <property type="match status" value="1"/>
</dbReference>
<dbReference type="GeneID" id="136083373"/>
<proteinExistence type="predicted"/>
<keyword evidence="2" id="KW-1185">Reference proteome</keyword>
<gene>
    <name evidence="3" type="primary">LOC136083373</name>
</gene>
<reference evidence="3" key="1">
    <citation type="submission" date="2025-08" db="UniProtKB">
        <authorList>
            <consortium name="RefSeq"/>
        </authorList>
    </citation>
    <scope>IDENTIFICATION</scope>
</reference>
<evidence type="ECO:0000259" key="1">
    <source>
        <dbReference type="Pfam" id="PF14291"/>
    </source>
</evidence>